<evidence type="ECO:0000259" key="3">
    <source>
        <dbReference type="PROSITE" id="PS51736"/>
    </source>
</evidence>
<evidence type="ECO:0000313" key="5">
    <source>
        <dbReference type="EMBL" id="ETA82163.1"/>
    </source>
</evidence>
<keyword evidence="6" id="KW-1185">Reference proteome</keyword>
<dbReference type="GO" id="GO:0003677">
    <property type="term" value="F:DNA binding"/>
    <property type="evidence" value="ECO:0007669"/>
    <property type="project" value="UniProtKB-KW"/>
</dbReference>
<dbReference type="CDD" id="cd00338">
    <property type="entry name" value="Ser_Recombinase"/>
    <property type="match status" value="1"/>
</dbReference>
<dbReference type="STRING" id="994573.T472_0202610"/>
<dbReference type="InterPro" id="IPR011109">
    <property type="entry name" value="DNA_bind_recombinase_dom"/>
</dbReference>
<dbReference type="Pfam" id="PF13408">
    <property type="entry name" value="Zn_ribbon_recom"/>
    <property type="match status" value="1"/>
</dbReference>
<dbReference type="eggNOG" id="COG1961">
    <property type="taxonomic scope" value="Bacteria"/>
</dbReference>
<accession>V7I8I9</accession>
<gene>
    <name evidence="5" type="ORF">T472_0202610</name>
</gene>
<dbReference type="OrthoDB" id="9769353at2"/>
<dbReference type="EMBL" id="AXUN02000037">
    <property type="protein sequence ID" value="ETA82163.1"/>
    <property type="molecule type" value="Genomic_DNA"/>
</dbReference>
<dbReference type="GO" id="GO:0000150">
    <property type="term" value="F:DNA strand exchange activity"/>
    <property type="evidence" value="ECO:0007669"/>
    <property type="project" value="InterPro"/>
</dbReference>
<keyword evidence="2" id="KW-0233">DNA recombination</keyword>
<dbReference type="InterPro" id="IPR006119">
    <property type="entry name" value="Resolv_N"/>
</dbReference>
<comment type="caution">
    <text evidence="5">The sequence shown here is derived from an EMBL/GenBank/DDBJ whole genome shotgun (WGS) entry which is preliminary data.</text>
</comment>
<proteinExistence type="predicted"/>
<dbReference type="InterPro" id="IPR025827">
    <property type="entry name" value="Zn_ribbon_recom_dom"/>
</dbReference>
<dbReference type="RefSeq" id="WP_023387156.1">
    <property type="nucleotide sequence ID" value="NZ_AXUN02000037.1"/>
</dbReference>
<dbReference type="SUPFAM" id="SSF53041">
    <property type="entry name" value="Resolvase-like"/>
    <property type="match status" value="1"/>
</dbReference>
<dbReference type="PROSITE" id="PS51737">
    <property type="entry name" value="RECOMBINASE_DNA_BIND"/>
    <property type="match status" value="1"/>
</dbReference>
<evidence type="ECO:0000256" key="2">
    <source>
        <dbReference type="ARBA" id="ARBA00023172"/>
    </source>
</evidence>
<organism evidence="5 6">
    <name type="scientific">Youngiibacter fragilis 232.1</name>
    <dbReference type="NCBI Taxonomy" id="994573"/>
    <lineage>
        <taxon>Bacteria</taxon>
        <taxon>Bacillati</taxon>
        <taxon>Bacillota</taxon>
        <taxon>Clostridia</taxon>
        <taxon>Eubacteriales</taxon>
        <taxon>Clostridiaceae</taxon>
        <taxon>Youngiibacter</taxon>
    </lineage>
</organism>
<dbReference type="AlphaFoldDB" id="V7I8I9"/>
<feature type="domain" description="Recombinase" evidence="4">
    <location>
        <begin position="194"/>
        <end position="320"/>
    </location>
</feature>
<name>V7I8I9_9CLOT</name>
<dbReference type="PANTHER" id="PTHR30461:SF2">
    <property type="entry name" value="SERINE RECOMBINASE PINE-RELATED"/>
    <property type="match status" value="1"/>
</dbReference>
<dbReference type="Pfam" id="PF00239">
    <property type="entry name" value="Resolvase"/>
    <property type="match status" value="1"/>
</dbReference>
<protein>
    <submittedName>
        <fullName evidence="5">Recombinase</fullName>
    </submittedName>
</protein>
<evidence type="ECO:0000313" key="6">
    <source>
        <dbReference type="Proteomes" id="UP000017747"/>
    </source>
</evidence>
<dbReference type="PROSITE" id="PS51736">
    <property type="entry name" value="RECOMBINASES_3"/>
    <property type="match status" value="1"/>
</dbReference>
<evidence type="ECO:0000256" key="1">
    <source>
        <dbReference type="ARBA" id="ARBA00023125"/>
    </source>
</evidence>
<dbReference type="PANTHER" id="PTHR30461">
    <property type="entry name" value="DNA-INVERTASE FROM LAMBDOID PROPHAGE"/>
    <property type="match status" value="1"/>
</dbReference>
<reference evidence="5 6" key="1">
    <citation type="journal article" date="2014" name="Genome Announc.">
        <title>Genome Sequence of Youngiibacter fragilis, the Type Strain of the Genus Youngiibacter.</title>
        <authorList>
            <person name="Wawrik C.B."/>
            <person name="Callaghan A.V."/>
            <person name="Stamps B.W."/>
            <person name="Wawrik B."/>
        </authorList>
    </citation>
    <scope>NUCLEOTIDE SEQUENCE [LARGE SCALE GENOMIC DNA]</scope>
    <source>
        <strain evidence="5 6">232.1</strain>
    </source>
</reference>
<dbReference type="InterPro" id="IPR038109">
    <property type="entry name" value="DNA_bind_recomb_sf"/>
</dbReference>
<keyword evidence="1" id="KW-0238">DNA-binding</keyword>
<dbReference type="Proteomes" id="UP000017747">
    <property type="component" value="Unassembled WGS sequence"/>
</dbReference>
<dbReference type="InterPro" id="IPR036162">
    <property type="entry name" value="Resolvase-like_N_sf"/>
</dbReference>
<feature type="domain" description="Resolvase/invertase-type recombinase catalytic" evidence="3">
    <location>
        <begin position="35"/>
        <end position="185"/>
    </location>
</feature>
<sequence length="555" mass="65112">MEGSRNISTMNPRVRVIPANMNNPDYRRNEERKIKVAAYARVSTHEEEQQSSYKLQVSYFKEYIEKQEGWELYKVYSDEGVTGTNTKYRTGFNQMIKDAKEGKFDYIITKSISRFARNTLDCLTYVRMLKSLDKPVGIIFDRESINTLDSRSEVLLTIISSIAEEESRTISANVSWGVQKRFSQGKPHIPTTYFLGYDEDEEGNLIINEEEAKTVRRIFREFISGKGSVQIAKGLTKDKVKTARDNTKWTSDSVLKILKNEKFCGHALCQKSVTLDPLTHKRVRNKNHKPQYFIRNNHPAIISEEEWNYVQKELERRRKMKHDPDGKYHRTYSGKAPFSNMLYCGECGMPVHRRRITSKKDGKPYKFTVWHCRLAAQKVEADFDCHSKYVWEEVIEAAYNEMLLKMTEEIDLIRAEGEAAIEDVSLTYDEKERLKELEEIIDRINDRISEMAMRESATNDPIYDATLRNMIYESQIYQQEHEALIKSQDEEIYMRQNLEALIAYLESQSSFETFDATEFKKLVERGILHKDYEIEFIFKCGVKRMGYGWRRGKNE</sequence>
<evidence type="ECO:0000259" key="4">
    <source>
        <dbReference type="PROSITE" id="PS51737"/>
    </source>
</evidence>
<dbReference type="InterPro" id="IPR050639">
    <property type="entry name" value="SSR_resolvase"/>
</dbReference>
<dbReference type="Gene3D" id="3.90.1750.20">
    <property type="entry name" value="Putative Large Serine Recombinase, Chain B, Domain 2"/>
    <property type="match status" value="1"/>
</dbReference>
<dbReference type="SMART" id="SM00857">
    <property type="entry name" value="Resolvase"/>
    <property type="match status" value="1"/>
</dbReference>
<dbReference type="Gene3D" id="3.40.50.1390">
    <property type="entry name" value="Resolvase, N-terminal catalytic domain"/>
    <property type="match status" value="1"/>
</dbReference>
<dbReference type="Pfam" id="PF07508">
    <property type="entry name" value="Recombinase"/>
    <property type="match status" value="1"/>
</dbReference>